<dbReference type="Gene3D" id="1.10.510.10">
    <property type="entry name" value="Transferase(Phosphotransferase) domain 1"/>
    <property type="match status" value="1"/>
</dbReference>
<dbReference type="InterPro" id="IPR011009">
    <property type="entry name" value="Kinase-like_dom_sf"/>
</dbReference>
<organism evidence="3">
    <name type="scientific">Chromera velia CCMP2878</name>
    <dbReference type="NCBI Taxonomy" id="1169474"/>
    <lineage>
        <taxon>Eukaryota</taxon>
        <taxon>Sar</taxon>
        <taxon>Alveolata</taxon>
        <taxon>Colpodellida</taxon>
        <taxon>Chromeraceae</taxon>
        <taxon>Chromera</taxon>
    </lineage>
</organism>
<dbReference type="GO" id="GO:0005524">
    <property type="term" value="F:ATP binding"/>
    <property type="evidence" value="ECO:0007669"/>
    <property type="project" value="InterPro"/>
</dbReference>
<dbReference type="AlphaFoldDB" id="A0A0G4IFT1"/>
<protein>
    <recommendedName>
        <fullName evidence="2">Protein kinase domain-containing protein</fullName>
    </recommendedName>
</protein>
<evidence type="ECO:0000256" key="1">
    <source>
        <dbReference type="SAM" id="SignalP"/>
    </source>
</evidence>
<dbReference type="InterPro" id="IPR000719">
    <property type="entry name" value="Prot_kinase_dom"/>
</dbReference>
<dbReference type="SUPFAM" id="SSF56112">
    <property type="entry name" value="Protein kinase-like (PK-like)"/>
    <property type="match status" value="1"/>
</dbReference>
<dbReference type="PROSITE" id="PS50011">
    <property type="entry name" value="PROTEIN_KINASE_DOM"/>
    <property type="match status" value="1"/>
</dbReference>
<dbReference type="GO" id="GO:0004672">
    <property type="term" value="F:protein kinase activity"/>
    <property type="evidence" value="ECO:0007669"/>
    <property type="project" value="InterPro"/>
</dbReference>
<feature type="signal peptide" evidence="1">
    <location>
        <begin position="1"/>
        <end position="17"/>
    </location>
</feature>
<evidence type="ECO:0000313" key="3">
    <source>
        <dbReference type="EMBL" id="CEM56079.1"/>
    </source>
</evidence>
<gene>
    <name evidence="3" type="ORF">Cvel_14073</name>
</gene>
<accession>A0A0G4IFT1</accession>
<dbReference type="PhylomeDB" id="A0A0G4IFT1"/>
<feature type="domain" description="Protein kinase" evidence="2">
    <location>
        <begin position="48"/>
        <end position="323"/>
    </location>
</feature>
<dbReference type="Pfam" id="PF07714">
    <property type="entry name" value="PK_Tyr_Ser-Thr"/>
    <property type="match status" value="1"/>
</dbReference>
<keyword evidence="1" id="KW-0732">Signal</keyword>
<feature type="chain" id="PRO_5005192732" description="Protein kinase domain-containing protein" evidence="1">
    <location>
        <begin position="18"/>
        <end position="323"/>
    </location>
</feature>
<dbReference type="VEuPathDB" id="CryptoDB:Cvel_14073"/>
<dbReference type="InterPro" id="IPR001245">
    <property type="entry name" value="Ser-Thr/Tyr_kinase_cat_dom"/>
</dbReference>
<dbReference type="EMBL" id="CDMZ01005940">
    <property type="protein sequence ID" value="CEM56079.1"/>
    <property type="molecule type" value="Genomic_DNA"/>
</dbReference>
<reference evidence="3" key="1">
    <citation type="submission" date="2014-11" db="EMBL/GenBank/DDBJ databases">
        <authorList>
            <person name="Otto D Thomas"/>
            <person name="Naeem Raeece"/>
        </authorList>
    </citation>
    <scope>NUCLEOTIDE SEQUENCE</scope>
</reference>
<evidence type="ECO:0000259" key="2">
    <source>
        <dbReference type="PROSITE" id="PS50011"/>
    </source>
</evidence>
<sequence>MLTKFAFTVPLLPAVFASPEGALRGRSLQKDNLPFETLPPGADCLRGIELADPSGKGNFGMVAVVKSFPAETFPLLDTTSRFSQGTEYVLKKVSTGDNVLSEFHDEVRLQRMAASVGVAPQLWYAWKCPHGGSNFMLMDRALVSLDKVESAFEKPGFTQETDVNNAIVGHLATMLQKNIQHKDEALRNIVIDKDMQVKFIDFGLAKIVYFQDRDKVIELDRALKHVTGLDGIAEQRHRMPAIERVIHRIKGGEKQFRTYLNEFGRNSVRHKSLEPLLFGQTEEGKSKAAVPEWVWGLDLAFAYGDMARAEQQQQEEELPEIVA</sequence>
<proteinExistence type="predicted"/>
<name>A0A0G4IFT1_9ALVE</name>